<evidence type="ECO:0000313" key="13">
    <source>
        <dbReference type="Proteomes" id="UP000443353"/>
    </source>
</evidence>
<dbReference type="PANTHER" id="PTHR43345:SF5">
    <property type="entry name" value="3-ISOPROPYLMALATE DEHYDRATASE SMALL SUBUNIT"/>
    <property type="match status" value="1"/>
</dbReference>
<dbReference type="SUPFAM" id="SSF52016">
    <property type="entry name" value="LeuD/IlvD-like"/>
    <property type="match status" value="1"/>
</dbReference>
<dbReference type="InterPro" id="IPR004431">
    <property type="entry name" value="3-IsopropMal_deHydase_ssu"/>
</dbReference>
<accession>A0A7X3G1J8</accession>
<reference evidence="12 13" key="1">
    <citation type="submission" date="2019-12" db="EMBL/GenBank/DDBJ databases">
        <authorList>
            <person name="Li C."/>
            <person name="Zhao J."/>
        </authorList>
    </citation>
    <scope>NUCLEOTIDE SEQUENCE [LARGE SCALE GENOMIC DNA]</scope>
    <source>
        <strain evidence="12 13">NEAU-DD11</strain>
    </source>
</reference>
<dbReference type="FunFam" id="3.20.19.10:FF:000003">
    <property type="entry name" value="3-isopropylmalate dehydratase small subunit"/>
    <property type="match status" value="1"/>
</dbReference>
<dbReference type="EC" id="4.2.1.33" evidence="10"/>
<evidence type="ECO:0000256" key="5">
    <source>
        <dbReference type="ARBA" id="ARBA00011271"/>
    </source>
</evidence>
<dbReference type="Gene3D" id="3.20.19.10">
    <property type="entry name" value="Aconitase, domain 4"/>
    <property type="match status" value="1"/>
</dbReference>
<dbReference type="CDD" id="cd01577">
    <property type="entry name" value="IPMI_Swivel"/>
    <property type="match status" value="1"/>
</dbReference>
<organism evidence="12 13">
    <name type="scientific">Massilia cellulosiltytica</name>
    <dbReference type="NCBI Taxonomy" id="2683234"/>
    <lineage>
        <taxon>Bacteria</taxon>
        <taxon>Pseudomonadati</taxon>
        <taxon>Pseudomonadota</taxon>
        <taxon>Betaproteobacteria</taxon>
        <taxon>Burkholderiales</taxon>
        <taxon>Oxalobacteraceae</taxon>
        <taxon>Telluria group</taxon>
        <taxon>Massilia</taxon>
    </lineage>
</organism>
<dbReference type="GO" id="GO:0009316">
    <property type="term" value="C:3-isopropylmalate dehydratase complex"/>
    <property type="evidence" value="ECO:0007669"/>
    <property type="project" value="InterPro"/>
</dbReference>
<dbReference type="GO" id="GO:0003861">
    <property type="term" value="F:3-isopropylmalate dehydratase activity"/>
    <property type="evidence" value="ECO:0007669"/>
    <property type="project" value="UniProtKB-UniRule"/>
</dbReference>
<dbReference type="InterPro" id="IPR050075">
    <property type="entry name" value="LeuD"/>
</dbReference>
<name>A0A7X3G1J8_9BURK</name>
<evidence type="ECO:0000256" key="7">
    <source>
        <dbReference type="ARBA" id="ARBA00022605"/>
    </source>
</evidence>
<dbReference type="EMBL" id="WSES01000005">
    <property type="protein sequence ID" value="MVW61843.1"/>
    <property type="molecule type" value="Genomic_DNA"/>
</dbReference>
<dbReference type="InterPro" id="IPR033940">
    <property type="entry name" value="IPMI_Swivel"/>
</dbReference>
<evidence type="ECO:0000256" key="9">
    <source>
        <dbReference type="ARBA" id="ARBA00023304"/>
    </source>
</evidence>
<dbReference type="AlphaFoldDB" id="A0A7X3G1J8"/>
<evidence type="ECO:0000256" key="2">
    <source>
        <dbReference type="ARBA" id="ARBA00002695"/>
    </source>
</evidence>
<comment type="pathway">
    <text evidence="3 10">Amino-acid biosynthesis; L-leucine biosynthesis; L-leucine from 3-methyl-2-oxobutanoate: step 2/4.</text>
</comment>
<dbReference type="NCBIfam" id="NF002458">
    <property type="entry name" value="PRK01641.1"/>
    <property type="match status" value="1"/>
</dbReference>
<evidence type="ECO:0000256" key="4">
    <source>
        <dbReference type="ARBA" id="ARBA00009845"/>
    </source>
</evidence>
<dbReference type="PANTHER" id="PTHR43345">
    <property type="entry name" value="3-ISOPROPYLMALATE DEHYDRATASE SMALL SUBUNIT 2-RELATED-RELATED"/>
    <property type="match status" value="1"/>
</dbReference>
<dbReference type="NCBIfam" id="TIGR00171">
    <property type="entry name" value="leuD"/>
    <property type="match status" value="1"/>
</dbReference>
<evidence type="ECO:0000313" key="12">
    <source>
        <dbReference type="EMBL" id="MVW61843.1"/>
    </source>
</evidence>
<keyword evidence="13" id="KW-1185">Reference proteome</keyword>
<comment type="catalytic activity">
    <reaction evidence="1 10">
        <text>(2R,3S)-3-isopropylmalate = (2S)-2-isopropylmalate</text>
        <dbReference type="Rhea" id="RHEA:32287"/>
        <dbReference type="ChEBI" id="CHEBI:1178"/>
        <dbReference type="ChEBI" id="CHEBI:35121"/>
        <dbReference type="EC" id="4.2.1.33"/>
    </reaction>
</comment>
<evidence type="ECO:0000256" key="6">
    <source>
        <dbReference type="ARBA" id="ARBA00022430"/>
    </source>
</evidence>
<evidence type="ECO:0000256" key="1">
    <source>
        <dbReference type="ARBA" id="ARBA00000491"/>
    </source>
</evidence>
<keyword evidence="9 10" id="KW-0100">Branched-chain amino acid biosynthesis</keyword>
<sequence length="216" mass="23778">MEPFTVVDGLAAPLRRDNVDTDAILPKQFMKSVARTGFGPNLFDSWRYLDPGEPGQDPAMRRPNPDFVLNQPRYRAATILLAGRNFGCGSSREHAPWALLQYGFRVLVAVGFADIFRQNCTKNGVLPVELGDAALDILFAAAESEGGCRLRVDLEHQRVTGPGGFAASFDIAPAARHALLGGLDEIGLTLRRRERIAAFERERLARYPWLAASIQT</sequence>
<evidence type="ECO:0000256" key="10">
    <source>
        <dbReference type="HAMAP-Rule" id="MF_01031"/>
    </source>
</evidence>
<dbReference type="Pfam" id="PF00694">
    <property type="entry name" value="Aconitase_C"/>
    <property type="match status" value="1"/>
</dbReference>
<dbReference type="InterPro" id="IPR015928">
    <property type="entry name" value="Aconitase/3IPM_dehydase_swvl"/>
</dbReference>
<evidence type="ECO:0000256" key="8">
    <source>
        <dbReference type="ARBA" id="ARBA00023239"/>
    </source>
</evidence>
<keyword evidence="6 10" id="KW-0432">Leucine biosynthesis</keyword>
<dbReference type="RefSeq" id="WP_160409643.1">
    <property type="nucleotide sequence ID" value="NZ_WSES01000005.1"/>
</dbReference>
<evidence type="ECO:0000256" key="3">
    <source>
        <dbReference type="ARBA" id="ARBA00004729"/>
    </source>
</evidence>
<proteinExistence type="inferred from homology"/>
<dbReference type="InterPro" id="IPR000573">
    <property type="entry name" value="AconitaseA/IPMdHydase_ssu_swvl"/>
</dbReference>
<comment type="similarity">
    <text evidence="4 10">Belongs to the LeuD family. LeuD type 1 subfamily.</text>
</comment>
<evidence type="ECO:0000259" key="11">
    <source>
        <dbReference type="Pfam" id="PF00694"/>
    </source>
</evidence>
<keyword evidence="7 10" id="KW-0028">Amino-acid biosynthesis</keyword>
<dbReference type="HAMAP" id="MF_01031">
    <property type="entry name" value="LeuD_type1"/>
    <property type="match status" value="1"/>
</dbReference>
<feature type="domain" description="Aconitase A/isopropylmalate dehydratase small subunit swivel" evidence="11">
    <location>
        <begin position="1"/>
        <end position="130"/>
    </location>
</feature>
<dbReference type="Proteomes" id="UP000443353">
    <property type="component" value="Unassembled WGS sequence"/>
</dbReference>
<comment type="function">
    <text evidence="2 10">Catalyzes the isomerization between 2-isopropylmalate and 3-isopropylmalate, via the formation of 2-isopropylmaleate.</text>
</comment>
<comment type="caution">
    <text evidence="12">The sequence shown here is derived from an EMBL/GenBank/DDBJ whole genome shotgun (WGS) entry which is preliminary data.</text>
</comment>
<dbReference type="UniPathway" id="UPA00048">
    <property type="reaction ID" value="UER00071"/>
</dbReference>
<gene>
    <name evidence="10 12" type="primary">leuD</name>
    <name evidence="12" type="ORF">GPY61_18090</name>
</gene>
<protein>
    <recommendedName>
        <fullName evidence="10">3-isopropylmalate dehydratase small subunit</fullName>
        <ecNumber evidence="10">4.2.1.33</ecNumber>
    </recommendedName>
    <alternativeName>
        <fullName evidence="10">Alpha-IPM isomerase</fullName>
        <shortName evidence="10">IPMI</shortName>
    </alternativeName>
    <alternativeName>
        <fullName evidence="10">Isopropylmalate isomerase</fullName>
    </alternativeName>
</protein>
<dbReference type="GO" id="GO:0009098">
    <property type="term" value="P:L-leucine biosynthetic process"/>
    <property type="evidence" value="ECO:0007669"/>
    <property type="project" value="UniProtKB-UniRule"/>
</dbReference>
<keyword evidence="8 10" id="KW-0456">Lyase</keyword>
<comment type="subunit">
    <text evidence="5 10">Heterodimer of LeuC and LeuD.</text>
</comment>